<reference evidence="2" key="7">
    <citation type="journal article" date="2005" name="Science">
        <title>The Transcriptional Landscape of the Mammalian Genome.</title>
        <authorList>
            <consortium name="The FANTOM Consortium"/>
            <consortium name="Riken Genome Exploration Research Group and Genome Science Group (Genome Network Project Core Group)"/>
        </authorList>
    </citation>
    <scope>NUCLEOTIDE SEQUENCE</scope>
    <source>
        <strain evidence="2">C57BL/6J</strain>
        <tissue evidence="2">Heart</tissue>
    </source>
</reference>
<dbReference type="MGI" id="MGI:2142810">
    <property type="gene designation" value="Ppip5k2"/>
</dbReference>
<reference evidence="2" key="3">
    <citation type="journal article" date="2000" name="Genome Res.">
        <title>RIKEN integrated sequence analysis (RISA) system--384-format sequencing pipeline with 384 multicapillary sequencer.</title>
        <authorList>
            <person name="Shibata K."/>
            <person name="Itoh M."/>
            <person name="Aizawa K."/>
            <person name="Nagaoka S."/>
            <person name="Sasaki N."/>
            <person name="Carninci P."/>
            <person name="Konno H."/>
            <person name="Akiyama J."/>
            <person name="Nishi K."/>
            <person name="Kitsunai T."/>
            <person name="Tashiro H."/>
            <person name="Itoh M."/>
            <person name="Sumi N."/>
            <person name="Ishii Y."/>
            <person name="Nakamura S."/>
            <person name="Hazama M."/>
            <person name="Nishine T."/>
            <person name="Harada A."/>
            <person name="Yamamoto R."/>
            <person name="Matsumoto H."/>
            <person name="Sakaguchi S."/>
            <person name="Ikegami T."/>
            <person name="Kashiwagi K."/>
            <person name="Fujiwake S."/>
            <person name="Inoue K."/>
            <person name="Togawa Y."/>
            <person name="Izawa M."/>
            <person name="Ohara E."/>
            <person name="Watahiki M."/>
            <person name="Yoneda Y."/>
            <person name="Ishikawa T."/>
            <person name="Ozawa K."/>
            <person name="Tanaka T."/>
            <person name="Matsuura S."/>
            <person name="Kawai J."/>
            <person name="Okazaki Y."/>
            <person name="Muramatsu M."/>
            <person name="Inoue Y."/>
            <person name="Kira A."/>
            <person name="Hayashizaki Y."/>
        </authorList>
    </citation>
    <scope>NUCLEOTIDE SEQUENCE</scope>
    <source>
        <strain evidence="2">C57BL/6J</strain>
        <tissue evidence="2">Heart</tissue>
    </source>
</reference>
<organism evidence="2">
    <name type="scientific">Mus musculus</name>
    <name type="common">Mouse</name>
    <dbReference type="NCBI Taxonomy" id="10090"/>
    <lineage>
        <taxon>Eukaryota</taxon>
        <taxon>Metazoa</taxon>
        <taxon>Chordata</taxon>
        <taxon>Craniata</taxon>
        <taxon>Vertebrata</taxon>
        <taxon>Euteleostomi</taxon>
        <taxon>Mammalia</taxon>
        <taxon>Eutheria</taxon>
        <taxon>Euarchontoglires</taxon>
        <taxon>Glires</taxon>
        <taxon>Rodentia</taxon>
        <taxon>Myomorpha</taxon>
        <taxon>Muroidea</taxon>
        <taxon>Muridae</taxon>
        <taxon>Murinae</taxon>
        <taxon>Mus</taxon>
        <taxon>Mus</taxon>
    </lineage>
</organism>
<dbReference type="RefSeq" id="NP_776121.4">
    <property type="nucleotide sequence ID" value="NM_173760.5"/>
</dbReference>
<accession>Q8BWK5</accession>
<dbReference type="AlphaFoldDB" id="Q8BWK5"/>
<reference evidence="2" key="5">
    <citation type="submission" date="2001-07" db="EMBL/GenBank/DDBJ databases">
        <authorList>
            <person name="Adachi J."/>
            <person name="Aizawa K."/>
            <person name="Akimura T."/>
            <person name="Arakawa T."/>
            <person name="Bono H."/>
            <person name="Carninci P."/>
            <person name="Fukuda S."/>
            <person name="Furuno M."/>
            <person name="Hanagaki T."/>
            <person name="Hara A."/>
            <person name="Hashizume W."/>
            <person name="Hayashida K."/>
            <person name="Hayatsu N."/>
            <person name="Hiramoto K."/>
            <person name="Hiraoka T."/>
            <person name="Hirozane T."/>
            <person name="Hori F."/>
            <person name="Imotani K."/>
            <person name="Ishii Y."/>
            <person name="Itoh M."/>
            <person name="Kagawa I."/>
            <person name="Kasukawa T."/>
            <person name="Katoh H."/>
            <person name="Kawai J."/>
            <person name="Kojima Y."/>
            <person name="Kondo S."/>
            <person name="Konno H."/>
            <person name="Kouda M."/>
            <person name="Koya S."/>
            <person name="Kurihara C."/>
            <person name="Matsuyama T."/>
            <person name="Miyazaki A."/>
            <person name="Murata M."/>
            <person name="Nakamura M."/>
            <person name="Nishi K."/>
            <person name="Nomura K."/>
            <person name="Numazaki R."/>
            <person name="Ohno M."/>
            <person name="Ohsato N."/>
            <person name="Okazaki Y."/>
            <person name="Saito R."/>
            <person name="Saitoh H."/>
            <person name="Sakai C."/>
            <person name="Sakai K."/>
            <person name="Sakazume N."/>
            <person name="Sano H."/>
            <person name="Sasaki D."/>
            <person name="Shibata K."/>
            <person name="Shinagawa A."/>
            <person name="Shiraki T."/>
            <person name="Sogabe Y."/>
            <person name="Tagami M."/>
            <person name="Tagawa A."/>
            <person name="Takahashi F."/>
            <person name="Takaku-Akahira S."/>
            <person name="Takeda Y."/>
            <person name="Tanaka T."/>
            <person name="Tomaru A."/>
            <person name="Toya T."/>
            <person name="Yasunishi A."/>
            <person name="Muramatsu M."/>
            <person name="Hayashizaki Y."/>
        </authorList>
    </citation>
    <scope>NUCLEOTIDE SEQUENCE</scope>
    <source>
        <strain evidence="2">C57BL/6J</strain>
        <tissue evidence="2">Heart</tissue>
    </source>
</reference>
<evidence type="ECO:0000313" key="2">
    <source>
        <dbReference type="EMBL" id="BAC34917.1"/>
    </source>
</evidence>
<dbReference type="AGR" id="MGI:2142810"/>
<dbReference type="CTD" id="23262"/>
<evidence type="ECO:0000313" key="3">
    <source>
        <dbReference type="MGI" id="MGI:2142810"/>
    </source>
</evidence>
<name>Q8BWK5_MOUSE</name>
<reference evidence="2" key="8">
    <citation type="journal article" date="2005" name="Science">
        <title>Antisense Transcription in the Mammalian Transcriptome.</title>
        <authorList>
            <consortium name="RIKEN Genome Exploration Research Group and Genome Science Group (Genome Network Project Core Group) and the FANTOM Consortium"/>
        </authorList>
    </citation>
    <scope>NUCLEOTIDE SEQUENCE</scope>
    <source>
        <strain evidence="2">C57BL/6J</strain>
        <tissue evidence="2">Heart</tissue>
    </source>
</reference>
<dbReference type="BioGRID-ORCS" id="227399">
    <property type="hits" value="5 hits in 59 CRISPR screens"/>
</dbReference>
<evidence type="ECO:0000256" key="1">
    <source>
        <dbReference type="SAM" id="MobiDB-lite"/>
    </source>
</evidence>
<protein>
    <submittedName>
        <fullName evidence="2">Uncharacterized protein</fullName>
    </submittedName>
</protein>
<reference evidence="2" key="1">
    <citation type="journal article" date="1999" name="Methods Enzymol.">
        <title>High-efficiency full-length cDNA cloning.</title>
        <authorList>
            <person name="Carninci P."/>
            <person name="Hayashizaki Y."/>
        </authorList>
    </citation>
    <scope>NUCLEOTIDE SEQUENCE</scope>
    <source>
        <strain evidence="2">C57BL/6J</strain>
        <tissue evidence="2">Heart</tissue>
    </source>
</reference>
<feature type="region of interest" description="Disordered" evidence="1">
    <location>
        <begin position="40"/>
        <end position="120"/>
    </location>
</feature>
<sequence length="120" mass="12802">MVPSICPLETLHNALFLKQVDDFLASIASPSTEVLRKVPEMSSMATRSSPGMRRKISLNTYTPTKILPTPPAALKSSKASSKAAAGGPSQAMAPHTSSRKKSINSKTEGHEPKKSTGKKR</sequence>
<feature type="compositionally biased region" description="Low complexity" evidence="1">
    <location>
        <begin position="72"/>
        <end position="89"/>
    </location>
</feature>
<reference evidence="2" key="2">
    <citation type="journal article" date="2000" name="Genome Res.">
        <title>Normalization and subtraction of cap-trapper-selected cDNAs to prepare full-length cDNA libraries for rapid discovery of new genes.</title>
        <authorList>
            <person name="Carninci P."/>
            <person name="Shibata Y."/>
            <person name="Hayatsu N."/>
            <person name="Sugahara Y."/>
            <person name="Shibata K."/>
            <person name="Itoh M."/>
            <person name="Konno H."/>
            <person name="Okazaki Y."/>
            <person name="Muramatsu M."/>
            <person name="Hayashizaki Y."/>
        </authorList>
    </citation>
    <scope>NUCLEOTIDE SEQUENCE</scope>
    <source>
        <strain evidence="2">C57BL/6J</strain>
        <tissue evidence="2">Heart</tissue>
    </source>
</reference>
<dbReference type="EMBL" id="AK052286">
    <property type="protein sequence ID" value="BAC34917.1"/>
    <property type="molecule type" value="mRNA"/>
</dbReference>
<dbReference type="KEGG" id="mmu:227399"/>
<dbReference type="PeptideAtlas" id="Q8BWK5"/>
<dbReference type="UCSC" id="uc007cfi.3">
    <property type="organism name" value="mouse"/>
</dbReference>
<dbReference type="GeneID" id="227399"/>
<gene>
    <name evidence="3" type="primary">Ppip5k2</name>
    <name evidence="3" type="synonym">AW555814</name>
    <name evidence="3" type="synonym">Hisppd1</name>
</gene>
<reference evidence="2" key="6">
    <citation type="journal article" date="2002" name="Nature">
        <title>Analysis of the mouse transcriptome based on functional annotation of 60,770 full-length cDNAs.</title>
        <authorList>
            <consortium name="The FANTOM Consortium and the RIKEN Genome Exploration Research Group Phase I and II Team"/>
        </authorList>
    </citation>
    <scope>NUCLEOTIDE SEQUENCE</scope>
    <source>
        <strain evidence="2">C57BL/6J</strain>
        <tissue evidence="2">Heart</tissue>
    </source>
</reference>
<proteinExistence type="evidence at transcript level"/>
<reference evidence="2" key="4">
    <citation type="journal article" date="2001" name="Nature">
        <title>Functional annotation of a full-length mouse cDNA collection.</title>
        <authorList>
            <consortium name="The RIKEN Genome Exploration Research Group Phase II Team and the FANTOM Consortium"/>
        </authorList>
    </citation>
    <scope>NUCLEOTIDE SEQUENCE</scope>
    <source>
        <strain evidence="2">C57BL/6J</strain>
        <tissue evidence="2">Heart</tissue>
    </source>
</reference>